<proteinExistence type="predicted"/>
<dbReference type="STRING" id="1042311.A0A2T3YWB3"/>
<dbReference type="AlphaFoldDB" id="A0A2T3YWB3"/>
<feature type="region of interest" description="Disordered" evidence="1">
    <location>
        <begin position="1"/>
        <end position="108"/>
    </location>
</feature>
<sequence>MPRGIYPRTKKRKLTDQNPQPTDDANNTQTLPWSSALPVLDPASAPASNTHVTNQHAWPASNTAASHAGSQPYAVVDLPSPSPTNEPSPTSASEHSQGRADTQSTATVEETAAALPAAPENFPGQPLGGQIGDVAQQIPVHQPHQPNARRIPLQHVMLHAATIVRERASGSEPMTPEEKARYSTLYAACVNADLFFLMIHQYYSCWLINKPRVYAHFRLSVLNINRAFAQLRVMFKDEERISPPHRLWFSEFPGFSENVYCVPQMQSQIQDFLLAFSIKWPELMKDSQAQMMPLMECHIRERLKCPSLTIANKLFIHSRRIIGVPDNQFTNEATRLFNMDQKLERMYEELNEPVADVAEARRSMRLSYQHTIENIRQQMQAASQAAPPTGHPNQEFPAQPLINNNSVNSTNSTPQQQQQQYHHHRLSLFSSESSQYPLQPQPQPQPQLLQTRPPRGRQIEAQIQSQCRSQTNLSATSQQTLQQVPQPLPQPSPQQLPQQQIYLQQQILPHQQVLPRQQNPQQVSVLQPPASASGQPILPGPGFPEQSPSSGLQYPALAPKSPRQSIQGSQALLSPVNPPLPAEPQRAMPQQQPGPWHIQQPDDAQNTQHLHRSPQATLLQSQNLQIPLFQIQSNARHENMHLLVSQPNDSAPLSPQPYQQNIEPAQALQAPSPAFQILQGSDASQEAQIPRGSQIDQGPPPITISQRPQEPQTVIVPLTAQRSQVALTPQALRIHQSPVQIMQASQTHHTQSQQQPHLQNSASQTSRTPTPNRYSRQFTIRETPPTEYPSSPHDWTSLQTGLHLTHLRSPRRVSSSPGPGSGKNRYYQFFSRFVVEPTEMKPHMGVSELEFVIEQEDLSRRPVTSEPSELPVGELPMMVPVSRHFNHSQRYRLRMCERRKLSDDEETSFDTAEWAISRTHWPSYIFLSLNGEIVSPLLKQHYHNDLPIELTNSLVKGANKVKVHLPSFPQNIKKNIAYFMAVELIVTLDHGSTRALVFSAPHISMDQTKTEINRRLQLDTDEIIINSDTLTVAVTDSFSSKLFDVPVRGRNCRHLECIDLENWLNSRPSKPSPEAGEPTTVDSWGCPICGEDARPGNLQIDDYFVYIRDKLLEERRGNVKKIQITIDGTWKAVGVADENTTSDKDDVN</sequence>
<name>A0A2T3YWB3_TRIA4</name>
<dbReference type="GO" id="GO:0016925">
    <property type="term" value="P:protein sumoylation"/>
    <property type="evidence" value="ECO:0007669"/>
    <property type="project" value="TreeGrafter"/>
</dbReference>
<dbReference type="OrthoDB" id="27975at2759"/>
<feature type="region of interest" description="Disordered" evidence="1">
    <location>
        <begin position="741"/>
        <end position="775"/>
    </location>
</feature>
<feature type="compositionally biased region" description="Polar residues" evidence="1">
    <location>
        <begin position="461"/>
        <end position="475"/>
    </location>
</feature>
<dbReference type="GO" id="GO:0000785">
    <property type="term" value="C:chromatin"/>
    <property type="evidence" value="ECO:0007669"/>
    <property type="project" value="TreeGrafter"/>
</dbReference>
<dbReference type="PANTHER" id="PTHR10782">
    <property type="entry name" value="ZINC FINGER MIZ DOMAIN-CONTAINING PROTEIN"/>
    <property type="match status" value="1"/>
</dbReference>
<feature type="compositionally biased region" description="Low complexity" evidence="1">
    <location>
        <begin position="403"/>
        <end position="420"/>
    </location>
</feature>
<feature type="compositionally biased region" description="Low complexity" evidence="1">
    <location>
        <begin position="476"/>
        <end position="485"/>
    </location>
</feature>
<dbReference type="Gene3D" id="3.30.40.10">
    <property type="entry name" value="Zinc/RING finger domain, C3HC4 (zinc finger)"/>
    <property type="match status" value="1"/>
</dbReference>
<feature type="compositionally biased region" description="Polar residues" evidence="1">
    <location>
        <begin position="46"/>
        <end position="69"/>
    </location>
</feature>
<dbReference type="Proteomes" id="UP000240493">
    <property type="component" value="Unassembled WGS sequence"/>
</dbReference>
<feature type="region of interest" description="Disordered" evidence="1">
    <location>
        <begin position="379"/>
        <end position="497"/>
    </location>
</feature>
<protein>
    <submittedName>
        <fullName evidence="2">Uncharacterized protein</fullName>
    </submittedName>
</protein>
<dbReference type="EMBL" id="KZ679269">
    <property type="protein sequence ID" value="PTB36820.1"/>
    <property type="molecule type" value="Genomic_DNA"/>
</dbReference>
<feature type="region of interest" description="Disordered" evidence="1">
    <location>
        <begin position="680"/>
        <end position="708"/>
    </location>
</feature>
<gene>
    <name evidence="2" type="ORF">M441DRAFT_83451</name>
</gene>
<evidence type="ECO:0000313" key="2">
    <source>
        <dbReference type="EMBL" id="PTB36820.1"/>
    </source>
</evidence>
<feature type="compositionally biased region" description="Low complexity" evidence="1">
    <location>
        <begin position="745"/>
        <end position="755"/>
    </location>
</feature>
<dbReference type="GO" id="GO:0061665">
    <property type="term" value="F:SUMO ligase activity"/>
    <property type="evidence" value="ECO:0007669"/>
    <property type="project" value="TreeGrafter"/>
</dbReference>
<organism evidence="2 3">
    <name type="scientific">Trichoderma asperellum (strain ATCC 204424 / CBS 433.97 / NBRC 101777)</name>
    <dbReference type="NCBI Taxonomy" id="1042311"/>
    <lineage>
        <taxon>Eukaryota</taxon>
        <taxon>Fungi</taxon>
        <taxon>Dikarya</taxon>
        <taxon>Ascomycota</taxon>
        <taxon>Pezizomycotina</taxon>
        <taxon>Sordariomycetes</taxon>
        <taxon>Hypocreomycetidae</taxon>
        <taxon>Hypocreales</taxon>
        <taxon>Hypocreaceae</taxon>
        <taxon>Trichoderma</taxon>
    </lineage>
</organism>
<reference evidence="2 3" key="1">
    <citation type="submission" date="2016-07" db="EMBL/GenBank/DDBJ databases">
        <title>Multiple horizontal gene transfer events from other fungi enriched the ability of initially mycotrophic Trichoderma (Ascomycota) to feed on dead plant biomass.</title>
        <authorList>
            <consortium name="DOE Joint Genome Institute"/>
            <person name="Aerts A."/>
            <person name="Atanasova L."/>
            <person name="Chenthamara K."/>
            <person name="Zhang J."/>
            <person name="Grujic M."/>
            <person name="Henrissat B."/>
            <person name="Kuo A."/>
            <person name="Salamov A."/>
            <person name="Lipzen A."/>
            <person name="Labutti K."/>
            <person name="Barry K."/>
            <person name="Miao Y."/>
            <person name="Rahimi M.J."/>
            <person name="Shen Q."/>
            <person name="Grigoriev I.V."/>
            <person name="Kubicek C.P."/>
            <person name="Druzhinina I.S."/>
        </authorList>
    </citation>
    <scope>NUCLEOTIDE SEQUENCE [LARGE SCALE GENOMIC DNA]</scope>
    <source>
        <strain evidence="2 3">CBS 433.97</strain>
    </source>
</reference>
<keyword evidence="3" id="KW-1185">Reference proteome</keyword>
<evidence type="ECO:0000313" key="3">
    <source>
        <dbReference type="Proteomes" id="UP000240493"/>
    </source>
</evidence>
<dbReference type="InterPro" id="IPR013083">
    <property type="entry name" value="Znf_RING/FYVE/PHD"/>
</dbReference>
<accession>A0A2T3YWB3</accession>
<feature type="region of interest" description="Disordered" evidence="1">
    <location>
        <begin position="516"/>
        <end position="612"/>
    </location>
</feature>
<feature type="compositionally biased region" description="Polar residues" evidence="1">
    <location>
        <begin position="562"/>
        <end position="572"/>
    </location>
</feature>
<evidence type="ECO:0000256" key="1">
    <source>
        <dbReference type="SAM" id="MobiDB-lite"/>
    </source>
</evidence>
<feature type="compositionally biased region" description="Polar residues" evidence="1">
    <location>
        <begin position="756"/>
        <end position="775"/>
    </location>
</feature>
<feature type="compositionally biased region" description="Polar residues" evidence="1">
    <location>
        <begin position="16"/>
        <end position="33"/>
    </location>
</feature>
<dbReference type="PANTHER" id="PTHR10782:SF4">
    <property type="entry name" value="TONALLI, ISOFORM E"/>
    <property type="match status" value="1"/>
</dbReference>
<feature type="compositionally biased region" description="Polar residues" evidence="1">
    <location>
        <begin position="602"/>
        <end position="612"/>
    </location>
</feature>